<dbReference type="EMBL" id="BDIP01000555">
    <property type="protein sequence ID" value="GIQ81997.1"/>
    <property type="molecule type" value="Genomic_DNA"/>
</dbReference>
<protein>
    <submittedName>
        <fullName evidence="1">Uncharacterized protein</fullName>
    </submittedName>
</protein>
<reference evidence="1 2" key="1">
    <citation type="journal article" date="2018" name="PLoS ONE">
        <title>The draft genome of Kipferlia bialata reveals reductive genome evolution in fornicate parasites.</title>
        <authorList>
            <person name="Tanifuji G."/>
            <person name="Takabayashi S."/>
            <person name="Kume K."/>
            <person name="Takagi M."/>
            <person name="Nakayama T."/>
            <person name="Kamikawa R."/>
            <person name="Inagaki Y."/>
            <person name="Hashimoto T."/>
        </authorList>
    </citation>
    <scope>NUCLEOTIDE SEQUENCE [LARGE SCALE GENOMIC DNA]</scope>
    <source>
        <strain evidence="1">NY0173</strain>
    </source>
</reference>
<organism evidence="1 2">
    <name type="scientific">Kipferlia bialata</name>
    <dbReference type="NCBI Taxonomy" id="797122"/>
    <lineage>
        <taxon>Eukaryota</taxon>
        <taxon>Metamonada</taxon>
        <taxon>Carpediemonas-like organisms</taxon>
        <taxon>Kipferlia</taxon>
    </lineage>
</organism>
<name>A0A9K3CT66_9EUKA</name>
<evidence type="ECO:0000313" key="2">
    <source>
        <dbReference type="Proteomes" id="UP000265618"/>
    </source>
</evidence>
<sequence>RKNEYNALVHVLPCPKTHKNLVGRVLQGVPEVSLGLALPTGTPCYGIHRIEGCEVLDVNIANGGASGGLPSLTMGIINGHYAGLRELTVEVATPSGDMTADGLLKCLPKGCPSLQTLRVKSPAARTCACVPASLTHIPPSVTDLCLSVSLEGEGMGPMESLASVETLSLTLLVTESVAECDWAGFMRSLPSVQDLSLTILPTPNTDPDTYSATVASVVGSLGTLLQSLSALSLSITIPVPSEVVNTLKGVMEIHSGLTSLSVSMDADDTSLHTLCRSLPASLTSLSLAGVRHPLPLTPAFSLPLKALQTLTLTGADRLDGCMGHLLASIPSLTKAEVSFMDPASLPLSLPAIQTLLSALPCLSMPSDQLLMSMGGMAWTGVATLTRGHTHTQTQTAGEGQTPSLKSVLGSIRLAHGQNLFLSMPSSESVPPAVVQGVCQCLEAGGVSGLTIDTPITDLPLLTSLLASCCQSPCPVERLVVRIANMPKEALKLYQTAAELCPATMFAMMNVSGRR</sequence>
<dbReference type="AlphaFoldDB" id="A0A9K3CT66"/>
<feature type="non-terminal residue" evidence="1">
    <location>
        <position position="514"/>
    </location>
</feature>
<dbReference type="SUPFAM" id="SSF52047">
    <property type="entry name" value="RNI-like"/>
    <property type="match status" value="1"/>
</dbReference>
<comment type="caution">
    <text evidence="1">The sequence shown here is derived from an EMBL/GenBank/DDBJ whole genome shotgun (WGS) entry which is preliminary data.</text>
</comment>
<gene>
    <name evidence="1" type="ORF">KIPB_003058</name>
</gene>
<evidence type="ECO:0000313" key="1">
    <source>
        <dbReference type="EMBL" id="GIQ81997.1"/>
    </source>
</evidence>
<proteinExistence type="predicted"/>
<dbReference type="InterPro" id="IPR032675">
    <property type="entry name" value="LRR_dom_sf"/>
</dbReference>
<keyword evidence="2" id="KW-1185">Reference proteome</keyword>
<dbReference type="Proteomes" id="UP000265618">
    <property type="component" value="Unassembled WGS sequence"/>
</dbReference>
<dbReference type="Gene3D" id="3.80.10.10">
    <property type="entry name" value="Ribonuclease Inhibitor"/>
    <property type="match status" value="1"/>
</dbReference>
<accession>A0A9K3CT66</accession>